<dbReference type="PRINTS" id="PR00258">
    <property type="entry name" value="SPERACTRCPTR"/>
</dbReference>
<gene>
    <name evidence="12" type="ORF">SO694_00039147</name>
</gene>
<feature type="active site" description="Charge relay system" evidence="7">
    <location>
        <position position="141"/>
    </location>
</feature>
<dbReference type="EMBL" id="JBBJCI010000364">
    <property type="protein sequence ID" value="KAK7233056.1"/>
    <property type="molecule type" value="Genomic_DNA"/>
</dbReference>
<dbReference type="Gene3D" id="3.10.250.10">
    <property type="entry name" value="SRCR-like domain"/>
    <property type="match status" value="2"/>
</dbReference>
<dbReference type="InterPro" id="IPR000209">
    <property type="entry name" value="Peptidase_S8/S53_dom"/>
</dbReference>
<dbReference type="CDD" id="cd04077">
    <property type="entry name" value="Peptidases_S8_PCSK9_ProteinaseK_like"/>
    <property type="match status" value="1"/>
</dbReference>
<dbReference type="Pfam" id="PF00530">
    <property type="entry name" value="SRCR"/>
    <property type="match status" value="2"/>
</dbReference>
<evidence type="ECO:0000256" key="5">
    <source>
        <dbReference type="ARBA" id="ARBA00023529"/>
    </source>
</evidence>
<feature type="region of interest" description="Disordered" evidence="9">
    <location>
        <begin position="1467"/>
        <end position="1525"/>
    </location>
</feature>
<dbReference type="Gene3D" id="3.40.50.200">
    <property type="entry name" value="Peptidase S8/S53 domain"/>
    <property type="match status" value="1"/>
</dbReference>
<evidence type="ECO:0000256" key="8">
    <source>
        <dbReference type="RuleBase" id="RU003355"/>
    </source>
</evidence>
<dbReference type="PROSITE" id="PS00138">
    <property type="entry name" value="SUBTILASE_SER"/>
    <property type="match status" value="1"/>
</dbReference>
<protein>
    <recommendedName>
        <fullName evidence="6">subtilisin</fullName>
        <ecNumber evidence="6">3.4.21.62</ecNumber>
    </recommendedName>
</protein>
<sequence>MLLLFLAAAVGALPTTKRAPRPVPGAFVVRLCEEHHRAAVTSRVVSRHAAPEAPEFQATIHAHLARLPSLPLVVLRNASAAAIAELEASHEVCGIEASRKTKLHDEDAWHMDRLNQEILPLDGDGAWSGATGAGAHIFVLDTGLDATHEEFADRDWNARDLNVASFIAGDEWAYNPDWGWDVGDDEGSDVANNDVDGHGTHCAALAAGNTVGAAPGASLHAMKVIDDTGEGETAWSLSAMDAIAGLVQDGLLSGPAVVSVSHGGYCPSGDPAWCATEDLEAQAIADLRSLGVVTAVSAGNEADDACFYEPAAAAAAITVGASNALDAVAGFSNYGACVDVVAPGVDVLSAMAATGDDGDDAYALYVAMSGTSMAAPVVAGLVAVYAEATGADAVGAANALLRVAAATDVLEPPGTYSYAYGADYYAYGSDFYAYIEDVFSDFGDCPAAIGTCDDHDADDDGCYASCEDLVQQWGWTCDDVLDQGIPSYLCEGCPSCDGRRRAAEETCAANFYLARRPLDGDVLDVSTYEAEACAYPAYRGYWDSPMDVHYSYDYSCLSFCYDCADLDTGCGGACSDAVADVLFESYCGDDGGAWLANATFSYSFAYDAYDVGQVGWCASPLDYGFEGVASSADCWVACEELFGEDGFVAIDYYERQHGSCYCQSSCDCLADDYAGTLLVRKGLELPARCSYSYDYEDERCYEGYDGVEFLCSRDGGGYRVECDDGRSAGPPACDGGADACCCDGDGSCYDGDDDWCCAAVEATGAPSASPPPTSEAARGAVRLAGGETPLEGRVEIQHDGVWGTVCDDSWDLADAAVVCRELFGFSALDAPQNAYFGAGDEDAPIWLDEVGCAGDEARLSDCAHNGWGDENCGHYEDAGVVCSNGTLAPTATAAPSAARTPYPTRTDYPTRTQPTRGYAESNCGGSYVFLEYHGAQCGVDNDYAPVGDVDECATAAEALNAALFGSSYDGTVYEYNYDTLASGCSANCVEDDGLGCIYFNSYADVGARAAWGQAVICRANTPCPSPPPTYSVAPTAADDRGAARLVGGDTAYEGRVEIRYDGEWGTVCDDSWDQDDADVVCGELFGTSAKGPPPCCAAYGEGAAGAPIHMDDVACAGDEARLDACEFPGWGVQNCGHAEDASVECYAPGETAAPTARREDCAGAAQDYFTCLFVECPDSGSDDDDDDDAGSCLGYSACGCSEGEFCNFDYGGSGGCESCASFASRDACGEDGLPSDGEDDCVACCFGGDGDDDDGGVAEFSCAGFTTSASFDKSCASTDETCPACGDAWRGYIECVWEDTLVELGLDCDDVSCPAYSYSYEAESYSYGGPCDPYEREFGLCYMTLCADTPFGSSSYSYSYDADGLETCGDVEAWGLFRSDCGQMDACAACSNAWRSYFECEFSVQAAEGLGIDCELSCPTSDEIAYMDDTYAYEMPSSPADDYDAIAADDYDAIAVDDSARAAADDYDDDYDATADDAGATGEAAGDADAAPTTAAPTPAPRPVPAPTATPVPAPTTASPSAAPSAGPLGLVVSSAFVLNDLAPEDFGAAEVAGFKSAVVASVESVTDASQVVNVVAVAARRRLEDAGATTTVSFDLVFAGGDAALGDAVIDELEDVVVDDALADALAAADSPVLAAAAVDEAASLAAVAESVAAVTTAAPSAAPSVGPSVGPTAGPGSKKSSGADAASGSLAIIVVVALVAVGVCALGAYVAIKRSAESSHYGAADDKDVEVADLEMKAVVAIPTAPGEEYRAI</sequence>
<dbReference type="InterPro" id="IPR023828">
    <property type="entry name" value="Peptidase_S8_Ser-AS"/>
</dbReference>
<keyword evidence="10" id="KW-0472">Membrane</keyword>
<dbReference type="InterPro" id="IPR034193">
    <property type="entry name" value="PCSK9_ProteinaseK-like"/>
</dbReference>
<evidence type="ECO:0000256" key="1">
    <source>
        <dbReference type="ARBA" id="ARBA00022670"/>
    </source>
</evidence>
<comment type="catalytic activity">
    <reaction evidence="5">
        <text>Hydrolysis of proteins with broad specificity for peptide bonds, and a preference for a large uncharged residue in P1. Hydrolyzes peptide amides.</text>
        <dbReference type="EC" id="3.4.21.62"/>
    </reaction>
</comment>
<keyword evidence="4" id="KW-1015">Disulfide bond</keyword>
<organism evidence="12 13">
    <name type="scientific">Aureococcus anophagefferens</name>
    <name type="common">Harmful bloom alga</name>
    <dbReference type="NCBI Taxonomy" id="44056"/>
    <lineage>
        <taxon>Eukaryota</taxon>
        <taxon>Sar</taxon>
        <taxon>Stramenopiles</taxon>
        <taxon>Ochrophyta</taxon>
        <taxon>Pelagophyceae</taxon>
        <taxon>Pelagomonadales</taxon>
        <taxon>Pelagomonadaceae</taxon>
        <taxon>Aureococcus</taxon>
    </lineage>
</organism>
<reference evidence="12 13" key="1">
    <citation type="submission" date="2024-03" db="EMBL/GenBank/DDBJ databases">
        <title>Aureococcus anophagefferens CCMP1851 and Kratosvirus quantuckense: Draft genome of a second virus-susceptible host strain in the model system.</title>
        <authorList>
            <person name="Chase E."/>
            <person name="Truchon A.R."/>
            <person name="Schepens W."/>
            <person name="Wilhelm S.W."/>
        </authorList>
    </citation>
    <scope>NUCLEOTIDE SEQUENCE [LARGE SCALE GENOMIC DNA]</scope>
    <source>
        <strain evidence="12 13">CCMP1851</strain>
    </source>
</reference>
<evidence type="ECO:0000313" key="13">
    <source>
        <dbReference type="Proteomes" id="UP001363151"/>
    </source>
</evidence>
<keyword evidence="1 7" id="KW-0645">Protease</keyword>
<dbReference type="PROSITE" id="PS00136">
    <property type="entry name" value="SUBTILASE_ASP"/>
    <property type="match status" value="1"/>
</dbReference>
<feature type="domain" description="SRCR" evidence="11">
    <location>
        <begin position="1043"/>
        <end position="1146"/>
    </location>
</feature>
<feature type="compositionally biased region" description="Pro residues" evidence="9">
    <location>
        <begin position="1498"/>
        <end position="1514"/>
    </location>
</feature>
<evidence type="ECO:0000313" key="12">
    <source>
        <dbReference type="EMBL" id="KAK7233056.1"/>
    </source>
</evidence>
<dbReference type="InterPro" id="IPR050912">
    <property type="entry name" value="LOX-like_protein"/>
</dbReference>
<feature type="domain" description="SRCR" evidence="11">
    <location>
        <begin position="781"/>
        <end position="883"/>
    </location>
</feature>
<evidence type="ECO:0000256" key="4">
    <source>
        <dbReference type="ARBA" id="ARBA00023157"/>
    </source>
</evidence>
<evidence type="ECO:0000256" key="9">
    <source>
        <dbReference type="SAM" id="MobiDB-lite"/>
    </source>
</evidence>
<dbReference type="SMART" id="SM00202">
    <property type="entry name" value="SR"/>
    <property type="match status" value="2"/>
</dbReference>
<dbReference type="Pfam" id="PF00082">
    <property type="entry name" value="Peptidase_S8"/>
    <property type="match status" value="1"/>
</dbReference>
<feature type="compositionally biased region" description="Low complexity" evidence="9">
    <location>
        <begin position="1515"/>
        <end position="1525"/>
    </location>
</feature>
<dbReference type="SUPFAM" id="SSF56487">
    <property type="entry name" value="SRCR-like"/>
    <property type="match status" value="2"/>
</dbReference>
<dbReference type="SUPFAM" id="SSF52743">
    <property type="entry name" value="Subtilisin-like"/>
    <property type="match status" value="1"/>
</dbReference>
<feature type="region of interest" description="Disordered" evidence="9">
    <location>
        <begin position="893"/>
        <end position="915"/>
    </location>
</feature>
<dbReference type="PROSITE" id="PS50287">
    <property type="entry name" value="SRCR_2"/>
    <property type="match status" value="2"/>
</dbReference>
<keyword evidence="2 7" id="KW-0378">Hydrolase</keyword>
<dbReference type="PANTHER" id="PTHR45817">
    <property type="entry name" value="LYSYL OXIDASE-LIKE-RELATED"/>
    <property type="match status" value="1"/>
</dbReference>
<evidence type="ECO:0000259" key="11">
    <source>
        <dbReference type="PROSITE" id="PS50287"/>
    </source>
</evidence>
<dbReference type="InterPro" id="IPR015500">
    <property type="entry name" value="Peptidase_S8_subtilisin-rel"/>
</dbReference>
<comment type="similarity">
    <text evidence="7 8">Belongs to the peptidase S8 family.</text>
</comment>
<evidence type="ECO:0000256" key="2">
    <source>
        <dbReference type="ARBA" id="ARBA00022801"/>
    </source>
</evidence>
<dbReference type="InterPro" id="IPR036772">
    <property type="entry name" value="SRCR-like_dom_sf"/>
</dbReference>
<dbReference type="EC" id="3.4.21.62" evidence="6"/>
<evidence type="ECO:0000256" key="3">
    <source>
        <dbReference type="ARBA" id="ARBA00022825"/>
    </source>
</evidence>
<feature type="compositionally biased region" description="Low complexity" evidence="9">
    <location>
        <begin position="1476"/>
        <end position="1497"/>
    </location>
</feature>
<dbReference type="InterPro" id="IPR001190">
    <property type="entry name" value="SRCR"/>
</dbReference>
<dbReference type="InterPro" id="IPR036852">
    <property type="entry name" value="Peptidase_S8/S53_dom_sf"/>
</dbReference>
<keyword evidence="3 7" id="KW-0720">Serine protease</keyword>
<evidence type="ECO:0000256" key="6">
    <source>
        <dbReference type="ARBA" id="ARBA00023619"/>
    </source>
</evidence>
<evidence type="ECO:0000256" key="10">
    <source>
        <dbReference type="SAM" id="Phobius"/>
    </source>
</evidence>
<dbReference type="PROSITE" id="PS51892">
    <property type="entry name" value="SUBTILASE"/>
    <property type="match status" value="1"/>
</dbReference>
<name>A0ABR1FLK1_AURAN</name>
<feature type="transmembrane region" description="Helical" evidence="10">
    <location>
        <begin position="1692"/>
        <end position="1714"/>
    </location>
</feature>
<keyword evidence="13" id="KW-1185">Reference proteome</keyword>
<evidence type="ECO:0000256" key="7">
    <source>
        <dbReference type="PROSITE-ProRule" id="PRU01240"/>
    </source>
</evidence>
<feature type="active site" description="Charge relay system" evidence="7">
    <location>
        <position position="372"/>
    </location>
</feature>
<feature type="region of interest" description="Disordered" evidence="9">
    <location>
        <begin position="1662"/>
        <end position="1682"/>
    </location>
</feature>
<keyword evidence="10" id="KW-0812">Transmembrane</keyword>
<comment type="caution">
    <text evidence="12">The sequence shown here is derived from an EMBL/GenBank/DDBJ whole genome shotgun (WGS) entry which is preliminary data.</text>
</comment>
<dbReference type="InterPro" id="IPR023827">
    <property type="entry name" value="Peptidase_S8_Asp-AS"/>
</dbReference>
<dbReference type="Proteomes" id="UP001363151">
    <property type="component" value="Unassembled WGS sequence"/>
</dbReference>
<dbReference type="PRINTS" id="PR00723">
    <property type="entry name" value="SUBTILISIN"/>
</dbReference>
<accession>A0ABR1FLK1</accession>
<feature type="active site" description="Charge relay system" evidence="7">
    <location>
        <position position="198"/>
    </location>
</feature>
<keyword evidence="10" id="KW-1133">Transmembrane helix</keyword>
<proteinExistence type="inferred from homology"/>
<dbReference type="PANTHER" id="PTHR45817:SF4">
    <property type="entry name" value="LYSYL OXIDASE-LIKE-RELATED"/>
    <property type="match status" value="1"/>
</dbReference>